<feature type="domain" description="Hemerythrin-like" evidence="1">
    <location>
        <begin position="85"/>
        <end position="219"/>
    </location>
</feature>
<dbReference type="PANTHER" id="PTHR39966:SF3">
    <property type="entry name" value="DUF438 DOMAIN-CONTAINING PROTEIN"/>
    <property type="match status" value="1"/>
</dbReference>
<dbReference type="InterPro" id="IPR007380">
    <property type="entry name" value="DUF438"/>
</dbReference>
<dbReference type="Pfam" id="PF04282">
    <property type="entry name" value="DUF438"/>
    <property type="match status" value="1"/>
</dbReference>
<feature type="domain" description="DUF438" evidence="2">
    <location>
        <begin position="10"/>
        <end position="73"/>
    </location>
</feature>
<organism evidence="3">
    <name type="scientific">Thermofilum pendens</name>
    <dbReference type="NCBI Taxonomy" id="2269"/>
    <lineage>
        <taxon>Archaea</taxon>
        <taxon>Thermoproteota</taxon>
        <taxon>Thermoprotei</taxon>
        <taxon>Thermofilales</taxon>
        <taxon>Thermofilaceae</taxon>
        <taxon>Thermofilum</taxon>
    </lineage>
</organism>
<dbReference type="InterPro" id="IPR035965">
    <property type="entry name" value="PAS-like_dom_sf"/>
</dbReference>
<reference evidence="3" key="1">
    <citation type="journal article" date="2020" name="mSystems">
        <title>Genome- and Community-Level Interaction Insights into Carbon Utilization and Element Cycling Functions of Hydrothermarchaeota in Hydrothermal Sediment.</title>
        <authorList>
            <person name="Zhou Z."/>
            <person name="Liu Y."/>
            <person name="Xu W."/>
            <person name="Pan J."/>
            <person name="Luo Z.H."/>
            <person name="Li M."/>
        </authorList>
    </citation>
    <scope>NUCLEOTIDE SEQUENCE [LARGE SCALE GENOMIC DNA]</scope>
    <source>
        <strain evidence="3">SpSt-1125</strain>
    </source>
</reference>
<comment type="caution">
    <text evidence="3">The sequence shown here is derived from an EMBL/GenBank/DDBJ whole genome shotgun (WGS) entry which is preliminary data.</text>
</comment>
<dbReference type="Gene3D" id="3.30.450.20">
    <property type="entry name" value="PAS domain"/>
    <property type="match status" value="1"/>
</dbReference>
<accession>A0A7J3X6T5</accession>
<dbReference type="Gene3D" id="1.20.120.520">
    <property type="entry name" value="nmb1532 protein domain like"/>
    <property type="match status" value="1"/>
</dbReference>
<dbReference type="AlphaFoldDB" id="A0A7J3X6T5"/>
<evidence type="ECO:0000313" key="3">
    <source>
        <dbReference type="EMBL" id="HHP04923.1"/>
    </source>
</evidence>
<dbReference type="InterPro" id="IPR012312">
    <property type="entry name" value="Hemerythrin-like"/>
</dbReference>
<dbReference type="SUPFAM" id="SSF55785">
    <property type="entry name" value="PYP-like sensor domain (PAS domain)"/>
    <property type="match status" value="1"/>
</dbReference>
<protein>
    <submittedName>
        <fullName evidence="3">DUF438 domain-containing protein</fullName>
    </submittedName>
</protein>
<dbReference type="EMBL" id="DRZM01000130">
    <property type="protein sequence ID" value="HHP04923.1"/>
    <property type="molecule type" value="Genomic_DNA"/>
</dbReference>
<sequence>MESWKVELVKNLLKRIHEGADPESLKREFGEVLASINPAEIPLIEQQLVREGVPIQEILRMCDLHVALFRDYLVSRELRGVPEGHPLDLLLRENELILRQAEQLGVVANALARAGDEEAGPLLQQLRVLLSNLRAVRVHYRKLQMLLFPYLERRGIVAVPRVLWGREDQVITKLRALLKRVEGELPPEEAREVAREAAGLASELAELVFRENKILFPALWALMSEGEWAAVAEEARKIGYLVEVKEVWGPEAEPILPYQAELRVEEGSLERVPPEFRAAAAWAEPDRYKLVREGDLSLGTGFLSPGEVKGIFRALPVEVTFADASDRVRFYSEGRLPPAFVRTQTILGRNLLYCHPPRLERLVRETVESLKRGEIDYREFWTRIDDRVVRVFISAVRDEDGRYLGALEVVEDFTEALRKPEEVLKKVVVL</sequence>
<gene>
    <name evidence="3" type="ORF">ENM88_04140</name>
</gene>
<name>A0A7J3X6T5_THEPE</name>
<dbReference type="PANTHER" id="PTHR39966">
    <property type="entry name" value="BLL2471 PROTEIN-RELATED"/>
    <property type="match status" value="1"/>
</dbReference>
<proteinExistence type="predicted"/>
<dbReference type="Pfam" id="PF13596">
    <property type="entry name" value="PAS_10"/>
    <property type="match status" value="1"/>
</dbReference>
<dbReference type="GO" id="GO:0005886">
    <property type="term" value="C:plasma membrane"/>
    <property type="evidence" value="ECO:0007669"/>
    <property type="project" value="TreeGrafter"/>
</dbReference>
<dbReference type="Pfam" id="PF01814">
    <property type="entry name" value="Hemerythrin"/>
    <property type="match status" value="1"/>
</dbReference>
<evidence type="ECO:0000259" key="2">
    <source>
        <dbReference type="Pfam" id="PF04282"/>
    </source>
</evidence>
<evidence type="ECO:0000259" key="1">
    <source>
        <dbReference type="Pfam" id="PF01814"/>
    </source>
</evidence>